<sequence length="295" mass="33724">MKIAILTCQKILELPESEKPLVAALEERGAEAICVDWRDHNANWSAFDGVIPKLCWDYYRHIDEFLALLEQLDQLRIPCLNPSNIIRWNCRKRYLHHLEKAGNLVAPTIFIQQDQAELGLKSLYETSWQKIVLKPEVSAGSYLTKVLDLQQDNLEPTLKEVLKHGDAMIQPFFSEIADHGEISLVFIGGTYCHGVLKKPKSGDFRSQPQFGADVAPISYNRDWIHEARSILEAIPFDAADQLIYSRVDGFLRDGKFVLMELELIEPYLFLEHGSSESVNVLARTICDRLNLFKNK</sequence>
<protein>
    <recommendedName>
        <fullName evidence="3">Glutathione synthetase, ATP-grasp domain</fullName>
    </recommendedName>
</protein>
<name>A0A1Y6BMG8_9BACT</name>
<dbReference type="PANTHER" id="PTHR39217:SF1">
    <property type="entry name" value="GLUTATHIONE SYNTHETASE"/>
    <property type="match status" value="1"/>
</dbReference>
<dbReference type="AlphaFoldDB" id="A0A1Y6BMG8"/>
<evidence type="ECO:0008006" key="3">
    <source>
        <dbReference type="Google" id="ProtNLM"/>
    </source>
</evidence>
<dbReference type="GO" id="GO:0005524">
    <property type="term" value="F:ATP binding"/>
    <property type="evidence" value="ECO:0007669"/>
    <property type="project" value="InterPro"/>
</dbReference>
<dbReference type="Gene3D" id="3.30.470.20">
    <property type="entry name" value="ATP-grasp fold, B domain"/>
    <property type="match status" value="1"/>
</dbReference>
<keyword evidence="2" id="KW-1185">Reference proteome</keyword>
<organism evidence="1 2">
    <name type="scientific">Pseudobacteriovorax antillogorgiicola</name>
    <dbReference type="NCBI Taxonomy" id="1513793"/>
    <lineage>
        <taxon>Bacteria</taxon>
        <taxon>Pseudomonadati</taxon>
        <taxon>Bdellovibrionota</taxon>
        <taxon>Oligoflexia</taxon>
        <taxon>Oligoflexales</taxon>
        <taxon>Pseudobacteriovoracaceae</taxon>
        <taxon>Pseudobacteriovorax</taxon>
    </lineage>
</organism>
<dbReference type="SUPFAM" id="SSF56059">
    <property type="entry name" value="Glutathione synthetase ATP-binding domain-like"/>
    <property type="match status" value="1"/>
</dbReference>
<reference evidence="2" key="1">
    <citation type="submission" date="2017-04" db="EMBL/GenBank/DDBJ databases">
        <authorList>
            <person name="Varghese N."/>
            <person name="Submissions S."/>
        </authorList>
    </citation>
    <scope>NUCLEOTIDE SEQUENCE [LARGE SCALE GENOMIC DNA]</scope>
    <source>
        <strain evidence="2">RKEM611</strain>
    </source>
</reference>
<dbReference type="Gene3D" id="3.40.50.20">
    <property type="match status" value="1"/>
</dbReference>
<proteinExistence type="predicted"/>
<dbReference type="PANTHER" id="PTHR39217">
    <property type="match status" value="1"/>
</dbReference>
<accession>A0A1Y6BMG8</accession>
<dbReference type="EMBL" id="FWZT01000006">
    <property type="protein sequence ID" value="SMF18048.1"/>
    <property type="molecule type" value="Genomic_DNA"/>
</dbReference>
<dbReference type="Proteomes" id="UP000192907">
    <property type="component" value="Unassembled WGS sequence"/>
</dbReference>
<gene>
    <name evidence="1" type="ORF">SAMN06296036_106158</name>
</gene>
<dbReference type="STRING" id="1513793.SAMN06296036_106158"/>
<dbReference type="InterPro" id="IPR053191">
    <property type="entry name" value="DcsG_Biosynth_Enzyme"/>
</dbReference>
<dbReference type="RefSeq" id="WP_132317837.1">
    <property type="nucleotide sequence ID" value="NZ_FWZT01000006.1"/>
</dbReference>
<dbReference type="OrthoDB" id="3373978at2"/>
<dbReference type="InterPro" id="IPR013815">
    <property type="entry name" value="ATP_grasp_subdomain_1"/>
</dbReference>
<evidence type="ECO:0000313" key="1">
    <source>
        <dbReference type="EMBL" id="SMF18048.1"/>
    </source>
</evidence>
<evidence type="ECO:0000313" key="2">
    <source>
        <dbReference type="Proteomes" id="UP000192907"/>
    </source>
</evidence>
<dbReference type="Gene3D" id="3.30.1490.20">
    <property type="entry name" value="ATP-grasp fold, A domain"/>
    <property type="match status" value="1"/>
</dbReference>